<reference evidence="3 4" key="1">
    <citation type="submission" date="2020-01" db="EMBL/GenBank/DDBJ databases">
        <authorList>
            <person name="Liu G."/>
            <person name="Liu B."/>
        </authorList>
    </citation>
    <scope>NUCLEOTIDE SEQUENCE [LARGE SCALE GENOMIC DNA]</scope>
    <source>
        <strain evidence="3 4">FJAT-51161</strain>
    </source>
</reference>
<sequence length="84" mass="9485">MIHENLKKLRIAKGVTQSRIAKQINVTPMTYSRIERGESELGVERLKVIAVLLGIEVAIFFNDELTKSVIKEIEGSSFQEKQLA</sequence>
<dbReference type="InterPro" id="IPR001387">
    <property type="entry name" value="Cro/C1-type_HTH"/>
</dbReference>
<organism evidence="3 4">
    <name type="scientific">Lysinibacillus agricola</name>
    <dbReference type="NCBI Taxonomy" id="2590012"/>
    <lineage>
        <taxon>Bacteria</taxon>
        <taxon>Bacillati</taxon>
        <taxon>Bacillota</taxon>
        <taxon>Bacilli</taxon>
        <taxon>Bacillales</taxon>
        <taxon>Bacillaceae</taxon>
        <taxon>Lysinibacillus</taxon>
    </lineage>
</organism>
<proteinExistence type="predicted"/>
<dbReference type="PANTHER" id="PTHR46797:SF1">
    <property type="entry name" value="METHYLPHOSPHONATE SYNTHASE"/>
    <property type="match status" value="1"/>
</dbReference>
<evidence type="ECO:0000313" key="3">
    <source>
        <dbReference type="EMBL" id="QQP10462.1"/>
    </source>
</evidence>
<gene>
    <name evidence="3" type="ORF">FJQ98_14310</name>
</gene>
<protein>
    <submittedName>
        <fullName evidence="3">Helix-turn-helix transcriptional regulator</fullName>
    </submittedName>
</protein>
<dbReference type="PANTHER" id="PTHR46797">
    <property type="entry name" value="HTH-TYPE TRANSCRIPTIONAL REGULATOR"/>
    <property type="match status" value="1"/>
</dbReference>
<dbReference type="InterPro" id="IPR050807">
    <property type="entry name" value="TransReg_Diox_bact_type"/>
</dbReference>
<keyword evidence="1" id="KW-0238">DNA-binding</keyword>
<dbReference type="Pfam" id="PF01381">
    <property type="entry name" value="HTH_3"/>
    <property type="match status" value="1"/>
</dbReference>
<evidence type="ECO:0000256" key="1">
    <source>
        <dbReference type="ARBA" id="ARBA00023125"/>
    </source>
</evidence>
<dbReference type="CDD" id="cd00093">
    <property type="entry name" value="HTH_XRE"/>
    <property type="match status" value="1"/>
</dbReference>
<dbReference type="EMBL" id="CP067341">
    <property type="protein sequence ID" value="QQP10462.1"/>
    <property type="molecule type" value="Genomic_DNA"/>
</dbReference>
<dbReference type="RefSeq" id="WP_053592548.1">
    <property type="nucleotide sequence ID" value="NZ_CP067341.1"/>
</dbReference>
<dbReference type="PROSITE" id="PS50943">
    <property type="entry name" value="HTH_CROC1"/>
    <property type="match status" value="1"/>
</dbReference>
<evidence type="ECO:0000259" key="2">
    <source>
        <dbReference type="PROSITE" id="PS50943"/>
    </source>
</evidence>
<keyword evidence="4" id="KW-1185">Reference proteome</keyword>
<accession>A0ABX7ALY4</accession>
<dbReference type="Proteomes" id="UP000596049">
    <property type="component" value="Chromosome"/>
</dbReference>
<name>A0ABX7ALY4_9BACI</name>
<evidence type="ECO:0000313" key="4">
    <source>
        <dbReference type="Proteomes" id="UP000596049"/>
    </source>
</evidence>
<dbReference type="SUPFAM" id="SSF47413">
    <property type="entry name" value="lambda repressor-like DNA-binding domains"/>
    <property type="match status" value="1"/>
</dbReference>
<dbReference type="InterPro" id="IPR010982">
    <property type="entry name" value="Lambda_DNA-bd_dom_sf"/>
</dbReference>
<dbReference type="Gene3D" id="1.10.260.40">
    <property type="entry name" value="lambda repressor-like DNA-binding domains"/>
    <property type="match status" value="1"/>
</dbReference>
<dbReference type="SMART" id="SM00530">
    <property type="entry name" value="HTH_XRE"/>
    <property type="match status" value="1"/>
</dbReference>
<feature type="domain" description="HTH cro/C1-type" evidence="2">
    <location>
        <begin position="6"/>
        <end position="60"/>
    </location>
</feature>